<comment type="similarity">
    <text evidence="2 7">Belongs to the Glu/Leu/Phe/Val dehydrogenases family.</text>
</comment>
<evidence type="ECO:0000256" key="6">
    <source>
        <dbReference type="PIRSR" id="PIRSR000188-2"/>
    </source>
</evidence>
<feature type="active site" description="Proton donor/acceptor" evidence="5">
    <location>
        <position position="78"/>
    </location>
</feature>
<dbReference type="InterPro" id="IPR006095">
    <property type="entry name" value="Glu/Leu/Phe/Val/Trp_DH"/>
</dbReference>
<dbReference type="EMBL" id="FWPT01000011">
    <property type="protein sequence ID" value="SMA50326.1"/>
    <property type="molecule type" value="Genomic_DNA"/>
</dbReference>
<evidence type="ECO:0000259" key="8">
    <source>
        <dbReference type="SMART" id="SM00839"/>
    </source>
</evidence>
<dbReference type="OrthoDB" id="9803297at2"/>
<dbReference type="SUPFAM" id="SSF51735">
    <property type="entry name" value="NAD(P)-binding Rossmann-fold domains"/>
    <property type="match status" value="1"/>
</dbReference>
<dbReference type="EC" id="1.4.1.9" evidence="9"/>
<sequence>MFNEMKTSRTGELHFKSDPSTGLQAVIALHDLSRGPALGGCRLFTYSNTDAAIQDAIRLAQGMSYKAALAGIEQGGGKSVILAPKDMTNREQLFLEFGRFVDSLGGQYITAMDVGTQVADMDTMAKVTPHVSCTSQSGDPAPYTALGVFHSIKASLKACSDLSDSLADAHIAVQGLGHVGWNLCQLLHEAGARLTVTDIDAQKTQLATQRFGATVVSPEDIYSVVCDVFSPCGMGGVIKTDMVNQLRCRSVTGAANNQLANPEAGLALSRQGILYAPDYLVNAGGLIYASLSHSGKPISEINKRVQGIEQTLSHLYQRHNSSGEPTSLIADKMAEDILYGPDYQQRLSA</sequence>
<dbReference type="SUPFAM" id="SSF53223">
    <property type="entry name" value="Aminoacid dehydrogenase-like, N-terminal domain"/>
    <property type="match status" value="1"/>
</dbReference>
<dbReference type="GO" id="GO:0050049">
    <property type="term" value="F:L-leucine dehydrogenase activity"/>
    <property type="evidence" value="ECO:0007669"/>
    <property type="project" value="UniProtKB-EC"/>
</dbReference>
<evidence type="ECO:0000256" key="5">
    <source>
        <dbReference type="PIRSR" id="PIRSR000188-1"/>
    </source>
</evidence>
<evidence type="ECO:0000313" key="10">
    <source>
        <dbReference type="Proteomes" id="UP000196573"/>
    </source>
</evidence>
<dbReference type="Gene3D" id="3.40.50.10860">
    <property type="entry name" value="Leucine Dehydrogenase, chain A, domain 1"/>
    <property type="match status" value="1"/>
</dbReference>
<keyword evidence="10" id="KW-1185">Reference proteome</keyword>
<dbReference type="Gene3D" id="3.40.50.720">
    <property type="entry name" value="NAD(P)-binding Rossmann-like Domain"/>
    <property type="match status" value="1"/>
</dbReference>
<accession>A0A1X7APV7</accession>
<dbReference type="Pfam" id="PF00208">
    <property type="entry name" value="ELFV_dehydrog"/>
    <property type="match status" value="2"/>
</dbReference>
<feature type="binding site" evidence="6">
    <location>
        <begin position="175"/>
        <end position="180"/>
    </location>
    <ligand>
        <name>NAD(+)</name>
        <dbReference type="ChEBI" id="CHEBI:57540"/>
    </ligand>
</feature>
<dbReference type="Proteomes" id="UP000196573">
    <property type="component" value="Unassembled WGS sequence"/>
</dbReference>
<gene>
    <name evidence="9" type="primary">ldh</name>
    <name evidence="9" type="ORF">EHSB41UT_04120</name>
</gene>
<keyword evidence="6" id="KW-0547">Nucleotide-binding</keyword>
<dbReference type="InterPro" id="IPR006096">
    <property type="entry name" value="Glu/Leu/Phe/Val/Trp_DH_C"/>
</dbReference>
<dbReference type="PRINTS" id="PR00082">
    <property type="entry name" value="GLFDHDRGNASE"/>
</dbReference>
<dbReference type="InterPro" id="IPR016211">
    <property type="entry name" value="Glu/Phe/Leu/Val/Trp_DH_bac/arc"/>
</dbReference>
<dbReference type="RefSeq" id="WP_087112757.1">
    <property type="nucleotide sequence ID" value="NZ_CBCSCN010000013.1"/>
</dbReference>
<dbReference type="InterPro" id="IPR036291">
    <property type="entry name" value="NAD(P)-bd_dom_sf"/>
</dbReference>
<evidence type="ECO:0000313" key="9">
    <source>
        <dbReference type="EMBL" id="SMA50326.1"/>
    </source>
</evidence>
<keyword evidence="4 6" id="KW-0520">NAD</keyword>
<proteinExistence type="inferred from homology"/>
<evidence type="ECO:0000256" key="7">
    <source>
        <dbReference type="RuleBase" id="RU004417"/>
    </source>
</evidence>
<keyword evidence="3 7" id="KW-0560">Oxidoreductase</keyword>
<dbReference type="GO" id="GO:0000166">
    <property type="term" value="F:nucleotide binding"/>
    <property type="evidence" value="ECO:0007669"/>
    <property type="project" value="UniProtKB-KW"/>
</dbReference>
<dbReference type="GO" id="GO:0006520">
    <property type="term" value="P:amino acid metabolic process"/>
    <property type="evidence" value="ECO:0007669"/>
    <property type="project" value="InterPro"/>
</dbReference>
<protein>
    <submittedName>
        <fullName evidence="9">Leucine dehydrogenase</fullName>
        <ecNumber evidence="9">1.4.1.9</ecNumber>
    </submittedName>
</protein>
<evidence type="ECO:0000256" key="2">
    <source>
        <dbReference type="ARBA" id="ARBA00006382"/>
    </source>
</evidence>
<dbReference type="PIRSF" id="PIRSF000188">
    <property type="entry name" value="Phe_leu_dh"/>
    <property type="match status" value="1"/>
</dbReference>
<dbReference type="AlphaFoldDB" id="A0A1X7APV7"/>
<name>A0A1X7APV7_9GAMM</name>
<dbReference type="InterPro" id="IPR046346">
    <property type="entry name" value="Aminoacid_DH-like_N_sf"/>
</dbReference>
<evidence type="ECO:0000256" key="1">
    <source>
        <dbReference type="ARBA" id="ARBA00003868"/>
    </source>
</evidence>
<feature type="domain" description="Glutamate/phenylalanine/leucine/valine/L-tryptophan dehydrogenase C-terminal" evidence="8">
    <location>
        <begin position="138"/>
        <end position="346"/>
    </location>
</feature>
<dbReference type="SMART" id="SM00839">
    <property type="entry name" value="ELFV_dehydrog"/>
    <property type="match status" value="1"/>
</dbReference>
<dbReference type="PANTHER" id="PTHR42722:SF1">
    <property type="entry name" value="VALINE DEHYDROGENASE"/>
    <property type="match status" value="1"/>
</dbReference>
<dbReference type="InterPro" id="IPR006097">
    <property type="entry name" value="Glu/Leu/Phe/Val/Trp_DH_dimer"/>
</dbReference>
<evidence type="ECO:0000256" key="3">
    <source>
        <dbReference type="ARBA" id="ARBA00023002"/>
    </source>
</evidence>
<dbReference type="CDD" id="cd01075">
    <property type="entry name" value="NAD_bind_Leu_Phe_Val_DH"/>
    <property type="match status" value="1"/>
</dbReference>
<dbReference type="PANTHER" id="PTHR42722">
    <property type="entry name" value="LEUCINE DEHYDROGENASE"/>
    <property type="match status" value="1"/>
</dbReference>
<comment type="function">
    <text evidence="1">Catalyzes the reversible oxidative deamination of glutamate to alpha-ketoglutarate and ammonia.</text>
</comment>
<evidence type="ECO:0000256" key="4">
    <source>
        <dbReference type="ARBA" id="ARBA00023027"/>
    </source>
</evidence>
<organism evidence="9 10">
    <name type="scientific">Parendozoicomonas haliclonae</name>
    <dbReference type="NCBI Taxonomy" id="1960125"/>
    <lineage>
        <taxon>Bacteria</taxon>
        <taxon>Pseudomonadati</taxon>
        <taxon>Pseudomonadota</taxon>
        <taxon>Gammaproteobacteria</taxon>
        <taxon>Oceanospirillales</taxon>
        <taxon>Endozoicomonadaceae</taxon>
        <taxon>Parendozoicomonas</taxon>
    </lineage>
</organism>
<dbReference type="Pfam" id="PF02812">
    <property type="entry name" value="ELFV_dehydrog_N"/>
    <property type="match status" value="1"/>
</dbReference>
<reference evidence="9 10" key="1">
    <citation type="submission" date="2017-03" db="EMBL/GenBank/DDBJ databases">
        <authorList>
            <person name="Afonso C.L."/>
            <person name="Miller P.J."/>
            <person name="Scott M.A."/>
            <person name="Spackman E."/>
            <person name="Goraichik I."/>
            <person name="Dimitrov K.M."/>
            <person name="Suarez D.L."/>
            <person name="Swayne D.E."/>
        </authorList>
    </citation>
    <scope>NUCLEOTIDE SEQUENCE [LARGE SCALE GENOMIC DNA]</scope>
    <source>
        <strain evidence="9">SB41UT1</strain>
    </source>
</reference>